<dbReference type="PROSITE" id="PS50879">
    <property type="entry name" value="RNASE_H_1"/>
    <property type="match status" value="1"/>
</dbReference>
<keyword evidence="4" id="KW-1185">Reference proteome</keyword>
<feature type="compositionally biased region" description="Polar residues" evidence="1">
    <location>
        <begin position="60"/>
        <end position="83"/>
    </location>
</feature>
<dbReference type="GO" id="GO:0004523">
    <property type="term" value="F:RNA-DNA hybrid ribonuclease activity"/>
    <property type="evidence" value="ECO:0007669"/>
    <property type="project" value="InterPro"/>
</dbReference>
<feature type="domain" description="RNase H type-1" evidence="2">
    <location>
        <begin position="152"/>
        <end position="294"/>
    </location>
</feature>
<proteinExistence type="predicted"/>
<name>A0A8H4NCL1_9PEZI</name>
<evidence type="ECO:0000313" key="3">
    <source>
        <dbReference type="EMBL" id="KAF4314081.1"/>
    </source>
</evidence>
<organism evidence="3 4">
    <name type="scientific">Botryosphaeria dothidea</name>
    <dbReference type="NCBI Taxonomy" id="55169"/>
    <lineage>
        <taxon>Eukaryota</taxon>
        <taxon>Fungi</taxon>
        <taxon>Dikarya</taxon>
        <taxon>Ascomycota</taxon>
        <taxon>Pezizomycotina</taxon>
        <taxon>Dothideomycetes</taxon>
        <taxon>Dothideomycetes incertae sedis</taxon>
        <taxon>Botryosphaeriales</taxon>
        <taxon>Botryosphaeriaceae</taxon>
        <taxon>Botryosphaeria</taxon>
    </lineage>
</organism>
<feature type="compositionally biased region" description="Low complexity" evidence="1">
    <location>
        <begin position="27"/>
        <end position="47"/>
    </location>
</feature>
<dbReference type="GO" id="GO:0003676">
    <property type="term" value="F:nucleic acid binding"/>
    <property type="evidence" value="ECO:0007669"/>
    <property type="project" value="InterPro"/>
</dbReference>
<evidence type="ECO:0000256" key="1">
    <source>
        <dbReference type="SAM" id="MobiDB-lite"/>
    </source>
</evidence>
<dbReference type="InterPro" id="IPR036397">
    <property type="entry name" value="RNaseH_sf"/>
</dbReference>
<dbReference type="Proteomes" id="UP000572817">
    <property type="component" value="Unassembled WGS sequence"/>
</dbReference>
<accession>A0A8H4NCL1</accession>
<evidence type="ECO:0000313" key="4">
    <source>
        <dbReference type="Proteomes" id="UP000572817"/>
    </source>
</evidence>
<dbReference type="AlphaFoldDB" id="A0A8H4NCL1"/>
<protein>
    <submittedName>
        <fullName evidence="3">Ribonuclease h</fullName>
    </submittedName>
</protein>
<dbReference type="OrthoDB" id="245563at2759"/>
<feature type="region of interest" description="Disordered" evidence="1">
    <location>
        <begin position="193"/>
        <end position="212"/>
    </location>
</feature>
<dbReference type="SUPFAM" id="SSF53098">
    <property type="entry name" value="Ribonuclease H-like"/>
    <property type="match status" value="1"/>
</dbReference>
<comment type="caution">
    <text evidence="3">The sequence shown here is derived from an EMBL/GenBank/DDBJ whole genome shotgun (WGS) entry which is preliminary data.</text>
</comment>
<dbReference type="InterPro" id="IPR012337">
    <property type="entry name" value="RNaseH-like_sf"/>
</dbReference>
<feature type="region of interest" description="Disordered" evidence="1">
    <location>
        <begin position="27"/>
        <end position="83"/>
    </location>
</feature>
<reference evidence="3" key="1">
    <citation type="submission" date="2020-04" db="EMBL/GenBank/DDBJ databases">
        <title>Genome Assembly and Annotation of Botryosphaeria dothidea sdau 11-99, a Latent Pathogen of Apple Fruit Ring Rot in China.</title>
        <authorList>
            <person name="Yu C."/>
            <person name="Diao Y."/>
            <person name="Lu Q."/>
            <person name="Zhao J."/>
            <person name="Cui S."/>
            <person name="Peng C."/>
            <person name="He B."/>
            <person name="Liu H."/>
        </authorList>
    </citation>
    <scope>NUCLEOTIDE SEQUENCE [LARGE SCALE GENOMIC DNA]</scope>
    <source>
        <strain evidence="3">Sdau11-99</strain>
    </source>
</reference>
<evidence type="ECO:0000259" key="2">
    <source>
        <dbReference type="PROSITE" id="PS50879"/>
    </source>
</evidence>
<dbReference type="Gene3D" id="3.30.420.10">
    <property type="entry name" value="Ribonuclease H-like superfamily/Ribonuclease H"/>
    <property type="match status" value="1"/>
</dbReference>
<dbReference type="InterPro" id="IPR002156">
    <property type="entry name" value="RNaseH_domain"/>
</dbReference>
<gene>
    <name evidence="3" type="ORF">GTA08_BOTSDO01218</name>
</gene>
<dbReference type="EMBL" id="WWBZ02000001">
    <property type="protein sequence ID" value="KAF4314081.1"/>
    <property type="molecule type" value="Genomic_DNA"/>
</dbReference>
<sequence length="294" mass="31980">MDHHYHKTCTEWSSMRLYNPYPSIKLQSQPSLTSSASPASSTTLTPTSPSPATTPPKTFLDTNILSTSPPSFYPEPSSTAGSNALTLPQLDALHADLPFTHLPCPHPDDHDHGPSPQPLALHADAILVSCTGTYRRHNGIPRGAASVHFSAASPLNAAYALGSSPDHPPLTRQRVELLAGIKALERVEEYVRAAEQESGDGGGGGDDDDEQGSLSQVVVRTHSQYLVRGAVEMLPRWKERGWTNSRGRVVANVDLFWYLDRRITWLEWMGVEVLFLLVGREDNAGAVGMVKEGL</sequence>